<evidence type="ECO:0000256" key="2">
    <source>
        <dbReference type="SAM" id="SignalP"/>
    </source>
</evidence>
<feature type="region of interest" description="Disordered" evidence="1">
    <location>
        <begin position="28"/>
        <end position="193"/>
    </location>
</feature>
<feature type="signal peptide" evidence="2">
    <location>
        <begin position="1"/>
        <end position="19"/>
    </location>
</feature>
<proteinExistence type="predicted"/>
<keyword evidence="2" id="KW-0732">Signal</keyword>
<dbReference type="Proteomes" id="UP001307889">
    <property type="component" value="Chromosome 12"/>
</dbReference>
<evidence type="ECO:0000313" key="3">
    <source>
        <dbReference type="EMBL" id="BET00688.1"/>
    </source>
</evidence>
<protein>
    <submittedName>
        <fullName evidence="3">Uncharacterized protein</fullName>
    </submittedName>
</protein>
<evidence type="ECO:0000256" key="1">
    <source>
        <dbReference type="SAM" id="MobiDB-lite"/>
    </source>
</evidence>
<organism evidence="3 4">
    <name type="scientific">Nesidiocoris tenuis</name>
    <dbReference type="NCBI Taxonomy" id="355587"/>
    <lineage>
        <taxon>Eukaryota</taxon>
        <taxon>Metazoa</taxon>
        <taxon>Ecdysozoa</taxon>
        <taxon>Arthropoda</taxon>
        <taxon>Hexapoda</taxon>
        <taxon>Insecta</taxon>
        <taxon>Pterygota</taxon>
        <taxon>Neoptera</taxon>
        <taxon>Paraneoptera</taxon>
        <taxon>Hemiptera</taxon>
        <taxon>Heteroptera</taxon>
        <taxon>Panheteroptera</taxon>
        <taxon>Cimicomorpha</taxon>
        <taxon>Miridae</taxon>
        <taxon>Dicyphina</taxon>
        <taxon>Nesidiocoris</taxon>
    </lineage>
</organism>
<evidence type="ECO:0000313" key="4">
    <source>
        <dbReference type="Proteomes" id="UP001307889"/>
    </source>
</evidence>
<feature type="chain" id="PRO_5046647584" evidence="2">
    <location>
        <begin position="20"/>
        <end position="193"/>
    </location>
</feature>
<dbReference type="EMBL" id="AP028920">
    <property type="protein sequence ID" value="BET00688.1"/>
    <property type="molecule type" value="Genomic_DNA"/>
</dbReference>
<feature type="compositionally biased region" description="Polar residues" evidence="1">
    <location>
        <begin position="110"/>
        <end position="166"/>
    </location>
</feature>
<gene>
    <name evidence="3" type="ORF">NTJ_13504</name>
</gene>
<reference evidence="3 4" key="1">
    <citation type="submission" date="2023-09" db="EMBL/GenBank/DDBJ databases">
        <title>Nesidiocoris tenuis whole genome shotgun sequence.</title>
        <authorList>
            <person name="Shibata T."/>
            <person name="Shimoda M."/>
            <person name="Kobayashi T."/>
            <person name="Uehara T."/>
        </authorList>
    </citation>
    <scope>NUCLEOTIDE SEQUENCE [LARGE SCALE GENOMIC DNA]</scope>
    <source>
        <strain evidence="3 4">Japan</strain>
    </source>
</reference>
<sequence>MDTSFFVLALCCTLYCTDAFPQTDSQYLMPSSDSSNQTNASSGTDPNYYPDKMAQSQGGGSSQQDNDYSPQSQISFPQTDNQYLMPSSDSSNQTNGSSRTDPNYYPDRIAQSQGGASDNDYSPQSQTNASRTDPNYYQGTMAQSQGGASVPQQDNNYSPQSQNQQITTSKPTPGPSSSGSKPAAYSTTKRVTA</sequence>
<feature type="compositionally biased region" description="Low complexity" evidence="1">
    <location>
        <begin position="31"/>
        <end position="42"/>
    </location>
</feature>
<feature type="compositionally biased region" description="Low complexity" evidence="1">
    <location>
        <begin position="87"/>
        <end position="98"/>
    </location>
</feature>
<name>A0ABN7BCZ5_9HEMI</name>
<feature type="compositionally biased region" description="Low complexity" evidence="1">
    <location>
        <begin position="167"/>
        <end position="187"/>
    </location>
</feature>
<feature type="compositionally biased region" description="Polar residues" evidence="1">
    <location>
        <begin position="65"/>
        <end position="85"/>
    </location>
</feature>
<accession>A0ABN7BCZ5</accession>
<keyword evidence="4" id="KW-1185">Reference proteome</keyword>